<dbReference type="SUPFAM" id="SSF48239">
    <property type="entry name" value="Terpenoid cyclases/Protein prenyltransferases"/>
    <property type="match status" value="1"/>
</dbReference>
<organism evidence="2">
    <name type="scientific">Medicago truncatula</name>
    <name type="common">Barrel medic</name>
    <name type="synonym">Medicago tribuloides</name>
    <dbReference type="NCBI Taxonomy" id="3880"/>
    <lineage>
        <taxon>Eukaryota</taxon>
        <taxon>Viridiplantae</taxon>
        <taxon>Streptophyta</taxon>
        <taxon>Embryophyta</taxon>
        <taxon>Tracheophyta</taxon>
        <taxon>Spermatophyta</taxon>
        <taxon>Magnoliopsida</taxon>
        <taxon>eudicotyledons</taxon>
        <taxon>Gunneridae</taxon>
        <taxon>Pentapetalae</taxon>
        <taxon>rosids</taxon>
        <taxon>fabids</taxon>
        <taxon>Fabales</taxon>
        <taxon>Fabaceae</taxon>
        <taxon>Papilionoideae</taxon>
        <taxon>50 kb inversion clade</taxon>
        <taxon>NPAAA clade</taxon>
        <taxon>Hologalegina</taxon>
        <taxon>IRL clade</taxon>
        <taxon>Trifolieae</taxon>
        <taxon>Medicago</taxon>
    </lineage>
</organism>
<comment type="caution">
    <text evidence="2">The sequence shown here is derived from an EMBL/GenBank/DDBJ whole genome shotgun (WGS) entry which is preliminary data.</text>
</comment>
<dbReference type="Proteomes" id="UP000265566">
    <property type="component" value="Chromosome 8"/>
</dbReference>
<sequence length="120" mass="13983">MTRLSQSAKLVFIKLLHINWKMCVLLLFNLQVRDNPSGDYESMYRHMSKGSWTFSDQDHGWSVSDCTAEGLKCCLLLSMLPPEIVGKRWNLKGYMMRSISYFLFRQVQHTIALSKIFLTT</sequence>
<reference evidence="2" key="1">
    <citation type="journal article" date="2018" name="Nat. Plants">
        <title>Whole-genome landscape of Medicago truncatula symbiotic genes.</title>
        <authorList>
            <person name="Pecrix Y."/>
            <person name="Gamas P."/>
            <person name="Carrere S."/>
        </authorList>
    </citation>
    <scope>NUCLEOTIDE SEQUENCE</scope>
    <source>
        <tissue evidence="2">Leaves</tissue>
    </source>
</reference>
<dbReference type="AlphaFoldDB" id="A0A396GCT1"/>
<dbReference type="EMBL" id="PSQE01000008">
    <property type="protein sequence ID" value="RHN39292.1"/>
    <property type="molecule type" value="Genomic_DNA"/>
</dbReference>
<gene>
    <name evidence="2" type="ORF">MtrunA17_Chr8g0342261</name>
</gene>
<keyword evidence="1 2" id="KW-0413">Isomerase</keyword>
<proteinExistence type="predicted"/>
<dbReference type="InterPro" id="IPR008930">
    <property type="entry name" value="Terpenoid_cyclase/PrenylTrfase"/>
</dbReference>
<accession>A0A396GCT1</accession>
<dbReference type="GO" id="GO:0016104">
    <property type="term" value="P:triterpenoid biosynthetic process"/>
    <property type="evidence" value="ECO:0007669"/>
    <property type="project" value="InterPro"/>
</dbReference>
<dbReference type="GO" id="GO:0042300">
    <property type="term" value="F:beta-amyrin synthase activity"/>
    <property type="evidence" value="ECO:0007669"/>
    <property type="project" value="UniProtKB-EC"/>
</dbReference>
<dbReference type="Gene3D" id="1.50.10.20">
    <property type="match status" value="1"/>
</dbReference>
<protein>
    <submittedName>
        <fullName evidence="2">Putative beta-amyrin synthase</fullName>
        <ecNumber evidence="2">5.4.99.39</ecNumber>
    </submittedName>
</protein>
<name>A0A396GCT1_MEDTR</name>
<dbReference type="PANTHER" id="PTHR11764:SF58">
    <property type="entry name" value="BETA-AMYRIN SYNTHASE-RELATED"/>
    <property type="match status" value="1"/>
</dbReference>
<dbReference type="EC" id="5.4.99.39" evidence="2"/>
<evidence type="ECO:0000313" key="2">
    <source>
        <dbReference type="EMBL" id="RHN39292.1"/>
    </source>
</evidence>
<evidence type="ECO:0000256" key="1">
    <source>
        <dbReference type="ARBA" id="ARBA00023235"/>
    </source>
</evidence>
<dbReference type="InterPro" id="IPR018333">
    <property type="entry name" value="Squalene_cyclase"/>
</dbReference>
<dbReference type="GO" id="GO:0005811">
    <property type="term" value="C:lipid droplet"/>
    <property type="evidence" value="ECO:0007669"/>
    <property type="project" value="InterPro"/>
</dbReference>
<dbReference type="Gramene" id="rna45302">
    <property type="protein sequence ID" value="RHN39292.1"/>
    <property type="gene ID" value="gene45302"/>
</dbReference>
<dbReference type="PANTHER" id="PTHR11764">
    <property type="entry name" value="TERPENE CYCLASE/MUTASE FAMILY MEMBER"/>
    <property type="match status" value="1"/>
</dbReference>